<keyword evidence="2" id="KW-1185">Reference proteome</keyword>
<organism evidence="1 2">
    <name type="scientific">Melastoma candidum</name>
    <dbReference type="NCBI Taxonomy" id="119954"/>
    <lineage>
        <taxon>Eukaryota</taxon>
        <taxon>Viridiplantae</taxon>
        <taxon>Streptophyta</taxon>
        <taxon>Embryophyta</taxon>
        <taxon>Tracheophyta</taxon>
        <taxon>Spermatophyta</taxon>
        <taxon>Magnoliopsida</taxon>
        <taxon>eudicotyledons</taxon>
        <taxon>Gunneridae</taxon>
        <taxon>Pentapetalae</taxon>
        <taxon>rosids</taxon>
        <taxon>malvids</taxon>
        <taxon>Myrtales</taxon>
        <taxon>Melastomataceae</taxon>
        <taxon>Melastomatoideae</taxon>
        <taxon>Melastomateae</taxon>
        <taxon>Melastoma</taxon>
    </lineage>
</organism>
<proteinExistence type="predicted"/>
<dbReference type="EMBL" id="CM042885">
    <property type="protein sequence ID" value="KAI4365599.1"/>
    <property type="molecule type" value="Genomic_DNA"/>
</dbReference>
<comment type="caution">
    <text evidence="1">The sequence shown here is derived from an EMBL/GenBank/DDBJ whole genome shotgun (WGS) entry which is preliminary data.</text>
</comment>
<accession>A0ACB9QKD8</accession>
<evidence type="ECO:0000313" key="2">
    <source>
        <dbReference type="Proteomes" id="UP001057402"/>
    </source>
</evidence>
<protein>
    <submittedName>
        <fullName evidence="1">Uncharacterized protein</fullName>
    </submittedName>
</protein>
<evidence type="ECO:0000313" key="1">
    <source>
        <dbReference type="EMBL" id="KAI4365599.1"/>
    </source>
</evidence>
<sequence>MRDVPKISPLVAHRVHTEPLSGLIFTQESVMTVCREGHTKIWMRPGSGDGHQVSSESLLSSSLKDRPLLSTKVSSSSAYKPVA</sequence>
<reference evidence="2" key="1">
    <citation type="journal article" date="2023" name="Front. Plant Sci.">
        <title>Chromosomal-level genome assembly of Melastoma candidum provides insights into trichome evolution.</title>
        <authorList>
            <person name="Zhong Y."/>
            <person name="Wu W."/>
            <person name="Sun C."/>
            <person name="Zou P."/>
            <person name="Liu Y."/>
            <person name="Dai S."/>
            <person name="Zhou R."/>
        </authorList>
    </citation>
    <scope>NUCLEOTIDE SEQUENCE [LARGE SCALE GENOMIC DNA]</scope>
</reference>
<dbReference type="Proteomes" id="UP001057402">
    <property type="component" value="Chromosome 6"/>
</dbReference>
<name>A0ACB9QKD8_9MYRT</name>
<gene>
    <name evidence="1" type="ORF">MLD38_021568</name>
</gene>